<dbReference type="Proteomes" id="UP000239550">
    <property type="component" value="Unassembled WGS sequence"/>
</dbReference>
<evidence type="ECO:0000313" key="1">
    <source>
        <dbReference type="EMBL" id="PQQ29343.1"/>
    </source>
</evidence>
<proteinExistence type="predicted"/>
<reference evidence="1 2" key="1">
    <citation type="submission" date="2018-02" db="EMBL/GenBank/DDBJ databases">
        <title>Five New Genomes of Indian Photorhabdus Isolates TSA.</title>
        <authorList>
            <person name="Dubay B."/>
            <person name="Somvanshi V.S."/>
        </authorList>
    </citation>
    <scope>NUCLEOTIDE SEQUENCE [LARGE SCALE GENOMIC DNA]</scope>
    <source>
        <strain evidence="1 2">H1</strain>
    </source>
</reference>
<name>A0A2S8Q8K8_9GAMM</name>
<organism evidence="1 2">
    <name type="scientific">Photorhabdus hindustanensis</name>
    <dbReference type="NCBI Taxonomy" id="2918802"/>
    <lineage>
        <taxon>Bacteria</taxon>
        <taxon>Pseudomonadati</taxon>
        <taxon>Pseudomonadota</taxon>
        <taxon>Gammaproteobacteria</taxon>
        <taxon>Enterobacterales</taxon>
        <taxon>Morganellaceae</taxon>
        <taxon>Photorhabdus</taxon>
    </lineage>
</organism>
<sequence length="65" mass="7793">MHLEIHRVYTCENKLPLINIDQNNKLASHIYIFIPNDRLFKAQTLHSFIKQMEIIFTFKLNGHKL</sequence>
<protein>
    <submittedName>
        <fullName evidence="1">Uncharacterized protein</fullName>
    </submittedName>
</protein>
<comment type="caution">
    <text evidence="1">The sequence shown here is derived from an EMBL/GenBank/DDBJ whole genome shotgun (WGS) entry which is preliminary data.</text>
</comment>
<evidence type="ECO:0000313" key="2">
    <source>
        <dbReference type="Proteomes" id="UP000239550"/>
    </source>
</evidence>
<dbReference type="EMBL" id="PUWT01000004">
    <property type="protein sequence ID" value="PQQ29343.1"/>
    <property type="molecule type" value="Genomic_DNA"/>
</dbReference>
<accession>A0A2S8Q8K8</accession>
<gene>
    <name evidence="1" type="ORF">C6H66_01755</name>
</gene>
<keyword evidence="2" id="KW-1185">Reference proteome</keyword>
<dbReference type="AlphaFoldDB" id="A0A2S8Q8K8"/>